<evidence type="ECO:0000313" key="2">
    <source>
        <dbReference type="Proteomes" id="UP000499080"/>
    </source>
</evidence>
<protein>
    <submittedName>
        <fullName evidence="1">Uncharacterized protein</fullName>
    </submittedName>
</protein>
<gene>
    <name evidence="1" type="ORF">AVEN_103000_1</name>
</gene>
<dbReference type="Proteomes" id="UP000499080">
    <property type="component" value="Unassembled WGS sequence"/>
</dbReference>
<name>A0A4Y2B8E5_ARAVE</name>
<organism evidence="1 2">
    <name type="scientific">Araneus ventricosus</name>
    <name type="common">Orbweaver spider</name>
    <name type="synonym">Epeira ventricosa</name>
    <dbReference type="NCBI Taxonomy" id="182803"/>
    <lineage>
        <taxon>Eukaryota</taxon>
        <taxon>Metazoa</taxon>
        <taxon>Ecdysozoa</taxon>
        <taxon>Arthropoda</taxon>
        <taxon>Chelicerata</taxon>
        <taxon>Arachnida</taxon>
        <taxon>Araneae</taxon>
        <taxon>Araneomorphae</taxon>
        <taxon>Entelegynae</taxon>
        <taxon>Araneoidea</taxon>
        <taxon>Araneidae</taxon>
        <taxon>Araneus</taxon>
    </lineage>
</organism>
<evidence type="ECO:0000313" key="1">
    <source>
        <dbReference type="EMBL" id="GBL88333.1"/>
    </source>
</evidence>
<accession>A0A4Y2B8E5</accession>
<dbReference type="AlphaFoldDB" id="A0A4Y2B8E5"/>
<proteinExistence type="predicted"/>
<keyword evidence="2" id="KW-1185">Reference proteome</keyword>
<dbReference type="EMBL" id="BGPR01000059">
    <property type="protein sequence ID" value="GBL88333.1"/>
    <property type="molecule type" value="Genomic_DNA"/>
</dbReference>
<reference evidence="1 2" key="1">
    <citation type="journal article" date="2019" name="Sci. Rep.">
        <title>Orb-weaving spider Araneus ventricosus genome elucidates the spidroin gene catalogue.</title>
        <authorList>
            <person name="Kono N."/>
            <person name="Nakamura H."/>
            <person name="Ohtoshi R."/>
            <person name="Moran D.A.P."/>
            <person name="Shinohara A."/>
            <person name="Yoshida Y."/>
            <person name="Fujiwara M."/>
            <person name="Mori M."/>
            <person name="Tomita M."/>
            <person name="Arakawa K."/>
        </authorList>
    </citation>
    <scope>NUCLEOTIDE SEQUENCE [LARGE SCALE GENOMIC DNA]</scope>
</reference>
<sequence>MLASFVETLRGPQNLFDIHHNARLVRRDTEGPKNLFDIHHNARLVRRDTEGPQNLFDIHHNAKPTANLRHLSHREYHFNSPSLTLQDLVDHLDHVTGHLEEDSPINVRRLLDAALDWPKIMESKVS</sequence>
<comment type="caution">
    <text evidence="1">The sequence shown here is derived from an EMBL/GenBank/DDBJ whole genome shotgun (WGS) entry which is preliminary data.</text>
</comment>